<dbReference type="Gene3D" id="6.10.250.2090">
    <property type="match status" value="1"/>
</dbReference>
<dbReference type="InterPro" id="IPR001107">
    <property type="entry name" value="Band_7"/>
</dbReference>
<dbReference type="AlphaFoldDB" id="A0A3P6TXT6"/>
<dbReference type="Pfam" id="PF01145">
    <property type="entry name" value="Band_7"/>
    <property type="match status" value="1"/>
</dbReference>
<dbReference type="SUPFAM" id="SSF117892">
    <property type="entry name" value="Band 7/SPFH domain"/>
    <property type="match status" value="1"/>
</dbReference>
<dbReference type="Proteomes" id="UP000281553">
    <property type="component" value="Unassembled WGS sequence"/>
</dbReference>
<feature type="domain" description="Band 7" evidence="3">
    <location>
        <begin position="240"/>
        <end position="384"/>
    </location>
</feature>
<name>A0A3P6TXT6_DIBLA</name>
<evidence type="ECO:0000313" key="4">
    <source>
        <dbReference type="EMBL" id="VDK86315.1"/>
    </source>
</evidence>
<reference evidence="4 5" key="1">
    <citation type="submission" date="2018-11" db="EMBL/GenBank/DDBJ databases">
        <authorList>
            <consortium name="Pathogen Informatics"/>
        </authorList>
    </citation>
    <scope>NUCLEOTIDE SEQUENCE [LARGE SCALE GENOMIC DNA]</scope>
</reference>
<feature type="compositionally biased region" description="Basic and acidic residues" evidence="2">
    <location>
        <begin position="100"/>
        <end position="110"/>
    </location>
</feature>
<feature type="compositionally biased region" description="Basic and acidic residues" evidence="2">
    <location>
        <begin position="1"/>
        <end position="22"/>
    </location>
</feature>
<keyword evidence="5" id="KW-1185">Reference proteome</keyword>
<accession>A0A3P6TXT6</accession>
<proteinExistence type="inferred from homology"/>
<feature type="compositionally biased region" description="Polar residues" evidence="2">
    <location>
        <begin position="74"/>
        <end position="88"/>
    </location>
</feature>
<feature type="region of interest" description="Disordered" evidence="2">
    <location>
        <begin position="1"/>
        <end position="126"/>
    </location>
</feature>
<feature type="compositionally biased region" description="Low complexity" evidence="2">
    <location>
        <begin position="55"/>
        <end position="65"/>
    </location>
</feature>
<gene>
    <name evidence="4" type="ORF">DILT_LOCUS3861</name>
</gene>
<dbReference type="InterPro" id="IPR001972">
    <property type="entry name" value="Stomatin_HflK_fam"/>
</dbReference>
<evidence type="ECO:0000256" key="2">
    <source>
        <dbReference type="SAM" id="MobiDB-lite"/>
    </source>
</evidence>
<dbReference type="OrthoDB" id="2105077at2759"/>
<dbReference type="InterPro" id="IPR036013">
    <property type="entry name" value="Band_7/SPFH_dom_sf"/>
</dbReference>
<dbReference type="EMBL" id="UYRU01044386">
    <property type="protein sequence ID" value="VDK86315.1"/>
    <property type="molecule type" value="Genomic_DNA"/>
</dbReference>
<organism evidence="4 5">
    <name type="scientific">Dibothriocephalus latus</name>
    <name type="common">Fish tapeworm</name>
    <name type="synonym">Diphyllobothrium latum</name>
    <dbReference type="NCBI Taxonomy" id="60516"/>
    <lineage>
        <taxon>Eukaryota</taxon>
        <taxon>Metazoa</taxon>
        <taxon>Spiralia</taxon>
        <taxon>Lophotrochozoa</taxon>
        <taxon>Platyhelminthes</taxon>
        <taxon>Cestoda</taxon>
        <taxon>Eucestoda</taxon>
        <taxon>Diphyllobothriidea</taxon>
        <taxon>Diphyllobothriidae</taxon>
        <taxon>Dibothriocephalus</taxon>
    </lineage>
</organism>
<dbReference type="FunFam" id="3.30.479.30:FF:000004">
    <property type="entry name" value="Putative membrane protease family, stomatin"/>
    <property type="match status" value="1"/>
</dbReference>
<evidence type="ECO:0000256" key="1">
    <source>
        <dbReference type="ARBA" id="ARBA00008164"/>
    </source>
</evidence>
<dbReference type="GO" id="GO:0009898">
    <property type="term" value="C:cytoplasmic side of plasma membrane"/>
    <property type="evidence" value="ECO:0007669"/>
    <property type="project" value="UniProtKB-ARBA"/>
</dbReference>
<feature type="non-terminal residue" evidence="4">
    <location>
        <position position="492"/>
    </location>
</feature>
<evidence type="ECO:0000313" key="5">
    <source>
        <dbReference type="Proteomes" id="UP000281553"/>
    </source>
</evidence>
<dbReference type="SMART" id="SM00244">
    <property type="entry name" value="PHB"/>
    <property type="match status" value="1"/>
</dbReference>
<comment type="similarity">
    <text evidence="1">Belongs to the band 7/mec-2 family.</text>
</comment>
<dbReference type="PANTHER" id="PTHR10264">
    <property type="entry name" value="BAND 7 PROTEIN-RELATED"/>
    <property type="match status" value="1"/>
</dbReference>
<protein>
    <recommendedName>
        <fullName evidence="3">Band 7 domain-containing protein</fullName>
    </recommendedName>
</protein>
<dbReference type="Gene3D" id="3.30.479.30">
    <property type="entry name" value="Band 7 domain"/>
    <property type="match status" value="1"/>
</dbReference>
<dbReference type="PRINTS" id="PR00721">
    <property type="entry name" value="STOMATIN"/>
</dbReference>
<dbReference type="InterPro" id="IPR043202">
    <property type="entry name" value="Band-7_stomatin-like"/>
</dbReference>
<dbReference type="PANTHER" id="PTHR10264:SF19">
    <property type="entry name" value="AT06885P-RELATED"/>
    <property type="match status" value="1"/>
</dbReference>
<feature type="region of interest" description="Disordered" evidence="2">
    <location>
        <begin position="177"/>
        <end position="201"/>
    </location>
</feature>
<evidence type="ECO:0000259" key="3">
    <source>
        <dbReference type="SMART" id="SM00244"/>
    </source>
</evidence>
<feature type="compositionally biased region" description="Pro residues" evidence="2">
    <location>
        <begin position="43"/>
        <end position="54"/>
    </location>
</feature>
<sequence length="492" mass="54298">MGKSLMDGKSKVQRPSKSESFDSFRGPLLTAKMQHQHQQLPQHAPPRNPHPQQPRRPQQKQQQQPRPRPMDTTVLPQQRTPAAASSVTGPRDYQPPTAEGSHESDNKIEQTNRAIVPSAPPRLNTHDGAEQLELTSYSRPPPNAQPPLDVLADLSTVVPGKGDDDGDDCAKEKEALLKHATDSSDGSHTPRRGRMNSFQNDSEGFMEELEISQSTDWMTSILTVLSYVIVVLTFPFSMFFCLKTVAEYERAVVLRMGRLLPDGHGTKGPGLFFILPCIDSIRKVELRTVTFSIPPQEVLTRDSVTVAVDAVVYYRICNPAVSFLNVEDAARSTRLLAQTTLRNVLGTKDLAQILMDREEMSVERVEIKDVRLPVALQRAMAAEAEATREARARVIAATGEHKASSALKEAAKVIASSPIALQLRYLQTMCAISAEKNSTIIFPLPIDILQTGYASGTLLENPKHAPNDMKHAIVKGWLPSIPDYSPRDKSPS</sequence>